<comment type="caution">
    <text evidence="2">The sequence shown here is derived from an EMBL/GenBank/DDBJ whole genome shotgun (WGS) entry which is preliminary data.</text>
</comment>
<organism evidence="2 3">
    <name type="scientific">Chthoniobacter flavus Ellin428</name>
    <dbReference type="NCBI Taxonomy" id="497964"/>
    <lineage>
        <taxon>Bacteria</taxon>
        <taxon>Pseudomonadati</taxon>
        <taxon>Verrucomicrobiota</taxon>
        <taxon>Spartobacteria</taxon>
        <taxon>Chthoniobacterales</taxon>
        <taxon>Chthoniobacteraceae</taxon>
        <taxon>Chthoniobacter</taxon>
    </lineage>
</organism>
<keyword evidence="3" id="KW-1185">Reference proteome</keyword>
<dbReference type="InParanoid" id="B4D5K1"/>
<accession>B4D5K1</accession>
<reference evidence="2 3" key="1">
    <citation type="journal article" date="2011" name="J. Bacteriol.">
        <title>Genome sequence of Chthoniobacter flavus Ellin428, an aerobic heterotrophic soil bacterium.</title>
        <authorList>
            <person name="Kant R."/>
            <person name="van Passel M.W."/>
            <person name="Palva A."/>
            <person name="Lucas S."/>
            <person name="Lapidus A."/>
            <person name="Glavina Del Rio T."/>
            <person name="Dalin E."/>
            <person name="Tice H."/>
            <person name="Bruce D."/>
            <person name="Goodwin L."/>
            <person name="Pitluck S."/>
            <person name="Larimer F.W."/>
            <person name="Land M.L."/>
            <person name="Hauser L."/>
            <person name="Sangwan P."/>
            <person name="de Vos W.M."/>
            <person name="Janssen P.H."/>
            <person name="Smidt H."/>
        </authorList>
    </citation>
    <scope>NUCLEOTIDE SEQUENCE [LARGE SCALE GENOMIC DNA]</scope>
    <source>
        <strain evidence="2 3">Ellin428</strain>
    </source>
</reference>
<evidence type="ECO:0000256" key="1">
    <source>
        <dbReference type="SAM" id="MobiDB-lite"/>
    </source>
</evidence>
<dbReference type="Proteomes" id="UP000005824">
    <property type="component" value="Unassembled WGS sequence"/>
</dbReference>
<feature type="region of interest" description="Disordered" evidence="1">
    <location>
        <begin position="22"/>
        <end position="59"/>
    </location>
</feature>
<feature type="compositionally biased region" description="Pro residues" evidence="1">
    <location>
        <begin position="176"/>
        <end position="190"/>
    </location>
</feature>
<dbReference type="AlphaFoldDB" id="B4D5K1"/>
<proteinExistence type="predicted"/>
<name>B4D5K1_9BACT</name>
<protein>
    <submittedName>
        <fullName evidence="2">Uncharacterized protein</fullName>
    </submittedName>
</protein>
<evidence type="ECO:0000313" key="3">
    <source>
        <dbReference type="Proteomes" id="UP000005824"/>
    </source>
</evidence>
<gene>
    <name evidence="2" type="ORF">CfE428DRAFT_4190</name>
</gene>
<sequence>MLEENPRAIPLQRRCRQVTFARPAPAKEQQEIAASTLARPSYISRSPPPPPARPRTRHNLPVLRDPRQRRVADRFTESRRRLVRDQQRVQAVRVAAIQNVRQHPHLQPLIFASFRGSARQNRANASASTARASAPVPFSSIQFHSIPFSSIPFRSIPSFLLRHLADSRVTAGCHPPDSPMPSPPSSPLPKAPGSSSRTFQTAHRPPRCQLHCPPSSPPIPSRSDMRRPIPLLNPGTALTLTTPTNPIRILSNPVQSPPFSSEGKLLAAEESNLDRVIAGPPQNYTAAANDVSAPQ</sequence>
<feature type="region of interest" description="Disordered" evidence="1">
    <location>
        <begin position="171"/>
        <end position="226"/>
    </location>
</feature>
<dbReference type="EMBL" id="ABVL01000013">
    <property type="protein sequence ID" value="EDY18406.1"/>
    <property type="molecule type" value="Genomic_DNA"/>
</dbReference>
<evidence type="ECO:0000313" key="2">
    <source>
        <dbReference type="EMBL" id="EDY18406.1"/>
    </source>
</evidence>